<comment type="caution">
    <text evidence="1">The sequence shown here is derived from an EMBL/GenBank/DDBJ whole genome shotgun (WGS) entry which is preliminary data.</text>
</comment>
<proteinExistence type="predicted"/>
<accession>A0A4S4KAP1</accession>
<keyword evidence="2" id="KW-1185">Reference proteome</keyword>
<dbReference type="EMBL" id="SGPJ01000364">
    <property type="protein sequence ID" value="THG95048.1"/>
    <property type="molecule type" value="Genomic_DNA"/>
</dbReference>
<protein>
    <submittedName>
        <fullName evidence="1">Uncharacterized protein</fullName>
    </submittedName>
</protein>
<evidence type="ECO:0000313" key="2">
    <source>
        <dbReference type="Proteomes" id="UP000309038"/>
    </source>
</evidence>
<organism evidence="1 2">
    <name type="scientific">Hermanssonia centrifuga</name>
    <dbReference type="NCBI Taxonomy" id="98765"/>
    <lineage>
        <taxon>Eukaryota</taxon>
        <taxon>Fungi</taxon>
        <taxon>Dikarya</taxon>
        <taxon>Basidiomycota</taxon>
        <taxon>Agaricomycotina</taxon>
        <taxon>Agaricomycetes</taxon>
        <taxon>Polyporales</taxon>
        <taxon>Meruliaceae</taxon>
        <taxon>Hermanssonia</taxon>
    </lineage>
</organism>
<name>A0A4S4KAP1_9APHY</name>
<dbReference type="Proteomes" id="UP000309038">
    <property type="component" value="Unassembled WGS sequence"/>
</dbReference>
<evidence type="ECO:0000313" key="1">
    <source>
        <dbReference type="EMBL" id="THG95048.1"/>
    </source>
</evidence>
<dbReference type="AlphaFoldDB" id="A0A4S4KAP1"/>
<sequence>MLNKGHTVMDPEGPVWSLGASDYHPQLAVGVTDGSCSTTNTLRSTRRGGAVPFLVHKIYQMDYSRKTGEYRMLENFLPKEIDRVAGARATKPPPKSSGAWPPEVAVQRVVWNNGNGLAHAPLLASATGNGLCRVDWLMGRWLKERIPYYGVEGIRNEVEADDEMEEDSD</sequence>
<reference evidence="1 2" key="1">
    <citation type="submission" date="2019-02" db="EMBL/GenBank/DDBJ databases">
        <title>Genome sequencing of the rare red list fungi Phlebia centrifuga.</title>
        <authorList>
            <person name="Buettner E."/>
            <person name="Kellner H."/>
        </authorList>
    </citation>
    <scope>NUCLEOTIDE SEQUENCE [LARGE SCALE GENOMIC DNA]</scope>
    <source>
        <strain evidence="1 2">DSM 108282</strain>
    </source>
</reference>
<gene>
    <name evidence="1" type="ORF">EW026_g6538</name>
</gene>